<dbReference type="Gene3D" id="3.40.50.300">
    <property type="entry name" value="P-loop containing nucleotide triphosphate hydrolases"/>
    <property type="match status" value="1"/>
</dbReference>
<feature type="domain" description="ABC transporter" evidence="5">
    <location>
        <begin position="6"/>
        <end position="237"/>
    </location>
</feature>
<gene>
    <name evidence="6" type="ORF">UFOPK2195_00533</name>
</gene>
<dbReference type="EMBL" id="CAEZWH010000081">
    <property type="protein sequence ID" value="CAB4652138.1"/>
    <property type="molecule type" value="Genomic_DNA"/>
</dbReference>
<reference evidence="6" key="1">
    <citation type="submission" date="2020-05" db="EMBL/GenBank/DDBJ databases">
        <authorList>
            <person name="Chiriac C."/>
            <person name="Salcher M."/>
            <person name="Ghai R."/>
            <person name="Kavagutti S V."/>
        </authorList>
    </citation>
    <scope>NUCLEOTIDE SEQUENCE</scope>
</reference>
<evidence type="ECO:0000256" key="4">
    <source>
        <dbReference type="ARBA" id="ARBA00022840"/>
    </source>
</evidence>
<dbReference type="GO" id="GO:0005524">
    <property type="term" value="F:ATP binding"/>
    <property type="evidence" value="ECO:0007669"/>
    <property type="project" value="UniProtKB-KW"/>
</dbReference>
<accession>A0A6J6KT79</accession>
<dbReference type="GO" id="GO:0016887">
    <property type="term" value="F:ATP hydrolysis activity"/>
    <property type="evidence" value="ECO:0007669"/>
    <property type="project" value="InterPro"/>
</dbReference>
<dbReference type="PROSITE" id="PS50893">
    <property type="entry name" value="ABC_TRANSPORTER_2"/>
    <property type="match status" value="1"/>
</dbReference>
<proteinExistence type="inferred from homology"/>
<evidence type="ECO:0000256" key="3">
    <source>
        <dbReference type="ARBA" id="ARBA00022741"/>
    </source>
</evidence>
<keyword evidence="4" id="KW-0067">ATP-binding</keyword>
<comment type="similarity">
    <text evidence="1">Belongs to the ABC transporter superfamily.</text>
</comment>
<keyword evidence="2" id="KW-0813">Transport</keyword>
<keyword evidence="3" id="KW-0547">Nucleotide-binding</keyword>
<dbReference type="SUPFAM" id="SSF52540">
    <property type="entry name" value="P-loop containing nucleoside triphosphate hydrolases"/>
    <property type="match status" value="1"/>
</dbReference>
<evidence type="ECO:0000313" key="6">
    <source>
        <dbReference type="EMBL" id="CAB4652138.1"/>
    </source>
</evidence>
<dbReference type="InterPro" id="IPR003439">
    <property type="entry name" value="ABC_transporter-like_ATP-bd"/>
</dbReference>
<dbReference type="CDD" id="cd03235">
    <property type="entry name" value="ABC_Metallic_Cations"/>
    <property type="match status" value="1"/>
</dbReference>
<protein>
    <submittedName>
        <fullName evidence="6">Unannotated protein</fullName>
    </submittedName>
</protein>
<organism evidence="6">
    <name type="scientific">freshwater metagenome</name>
    <dbReference type="NCBI Taxonomy" id="449393"/>
    <lineage>
        <taxon>unclassified sequences</taxon>
        <taxon>metagenomes</taxon>
        <taxon>ecological metagenomes</taxon>
    </lineage>
</organism>
<dbReference type="PANTHER" id="PTHR42734:SF5">
    <property type="entry name" value="IRON TRANSPORT SYSTEM ATP-BINDING PROTEIN HI_0361-RELATED"/>
    <property type="match status" value="1"/>
</dbReference>
<dbReference type="InterPro" id="IPR050153">
    <property type="entry name" value="Metal_Ion_Import_ABC"/>
</dbReference>
<dbReference type="AlphaFoldDB" id="A0A6J6KT79"/>
<sequence length="239" mass="25731">MNTTTISADHLCVGYGKHPVVEGVMLDMHPGELLVLIGTNGSGKSTLLKTLAGLIHPVHGDLHVLGQHAGQLPTRVAYLPQHPVSSHTLPLQVRDVVTMGRFAHLGLFKRAGSTDRSIVSSAMQRTGIDAQANKPIRDLSGGQQQRTHLAQVLAREAEILLLDEPTAGLDINGRKLVAELIAAERARGVTVVMATHELADAEHATSVLLLAQRVVSMGPPQEALRDEYLRECFGFTQPH</sequence>
<dbReference type="InterPro" id="IPR003593">
    <property type="entry name" value="AAA+_ATPase"/>
</dbReference>
<evidence type="ECO:0000256" key="1">
    <source>
        <dbReference type="ARBA" id="ARBA00005417"/>
    </source>
</evidence>
<dbReference type="Pfam" id="PF00005">
    <property type="entry name" value="ABC_tran"/>
    <property type="match status" value="1"/>
</dbReference>
<name>A0A6J6KT79_9ZZZZ</name>
<evidence type="ECO:0000259" key="5">
    <source>
        <dbReference type="PROSITE" id="PS50893"/>
    </source>
</evidence>
<evidence type="ECO:0000256" key="2">
    <source>
        <dbReference type="ARBA" id="ARBA00022448"/>
    </source>
</evidence>
<dbReference type="InterPro" id="IPR027417">
    <property type="entry name" value="P-loop_NTPase"/>
</dbReference>
<dbReference type="PANTHER" id="PTHR42734">
    <property type="entry name" value="METAL TRANSPORT SYSTEM ATP-BINDING PROTEIN TM_0124-RELATED"/>
    <property type="match status" value="1"/>
</dbReference>
<dbReference type="SMART" id="SM00382">
    <property type="entry name" value="AAA"/>
    <property type="match status" value="1"/>
</dbReference>